<dbReference type="AlphaFoldDB" id="A0A4Q9MJ94"/>
<dbReference type="OrthoDB" id="3036049at2759"/>
<sequence length="83" mass="9065">MGLTHRKTSGAYPAPCSLGRCHDDLCSNSVSACVGLGHKYEINYVVRRGGNDLKKFFVENLDMCARVDPPRPPAFKGSIPSVR</sequence>
<organism evidence="1">
    <name type="scientific">Dichomitus squalens</name>
    <dbReference type="NCBI Taxonomy" id="114155"/>
    <lineage>
        <taxon>Eukaryota</taxon>
        <taxon>Fungi</taxon>
        <taxon>Dikarya</taxon>
        <taxon>Basidiomycota</taxon>
        <taxon>Agaricomycotina</taxon>
        <taxon>Agaricomycetes</taxon>
        <taxon>Polyporales</taxon>
        <taxon>Polyporaceae</taxon>
        <taxon>Dichomitus</taxon>
    </lineage>
</organism>
<name>A0A4Q9MJ94_9APHY</name>
<evidence type="ECO:0000313" key="1">
    <source>
        <dbReference type="EMBL" id="TBU27539.1"/>
    </source>
</evidence>
<dbReference type="EMBL" id="ML143431">
    <property type="protein sequence ID" value="TBU27539.1"/>
    <property type="molecule type" value="Genomic_DNA"/>
</dbReference>
<dbReference type="Proteomes" id="UP000292957">
    <property type="component" value="Unassembled WGS sequence"/>
</dbReference>
<reference evidence="1" key="1">
    <citation type="submission" date="2019-01" db="EMBL/GenBank/DDBJ databases">
        <title>Draft genome sequences of three monokaryotic isolates of the white-rot basidiomycete fungus Dichomitus squalens.</title>
        <authorList>
            <consortium name="DOE Joint Genome Institute"/>
            <person name="Lopez S.C."/>
            <person name="Andreopoulos B."/>
            <person name="Pangilinan J."/>
            <person name="Lipzen A."/>
            <person name="Riley R."/>
            <person name="Ahrendt S."/>
            <person name="Ng V."/>
            <person name="Barry K."/>
            <person name="Daum C."/>
            <person name="Grigoriev I.V."/>
            <person name="Hilden K.S."/>
            <person name="Makela M.R."/>
            <person name="de Vries R.P."/>
        </authorList>
    </citation>
    <scope>NUCLEOTIDE SEQUENCE [LARGE SCALE GENOMIC DNA]</scope>
    <source>
        <strain evidence="1">OM18370.1</strain>
    </source>
</reference>
<gene>
    <name evidence="1" type="ORF">BD311DRAFT_377780</name>
</gene>
<proteinExistence type="predicted"/>
<protein>
    <submittedName>
        <fullName evidence="1">Uncharacterized protein</fullName>
    </submittedName>
</protein>
<accession>A0A4Q9MJ94</accession>